<evidence type="ECO:0000313" key="10">
    <source>
        <dbReference type="EMBL" id="PZF74788.1"/>
    </source>
</evidence>
<dbReference type="Gene3D" id="2.40.440.10">
    <property type="entry name" value="L,D-transpeptidase catalytic domain-like"/>
    <property type="match status" value="1"/>
</dbReference>
<dbReference type="EMBL" id="QKTW01000002">
    <property type="protein sequence ID" value="PZF74788.1"/>
    <property type="molecule type" value="Genomic_DNA"/>
</dbReference>
<dbReference type="GO" id="GO:0071555">
    <property type="term" value="P:cell wall organization"/>
    <property type="evidence" value="ECO:0007669"/>
    <property type="project" value="UniProtKB-UniRule"/>
</dbReference>
<dbReference type="GO" id="GO:0009252">
    <property type="term" value="P:peptidoglycan biosynthetic process"/>
    <property type="evidence" value="ECO:0007669"/>
    <property type="project" value="UniProtKB-UniPathway"/>
</dbReference>
<dbReference type="InterPro" id="IPR052905">
    <property type="entry name" value="LD-transpeptidase_YkuD-like"/>
</dbReference>
<evidence type="ECO:0000313" key="11">
    <source>
        <dbReference type="Proteomes" id="UP000248745"/>
    </source>
</evidence>
<protein>
    <submittedName>
        <fullName evidence="10">Murein L,D-transpeptidase</fullName>
    </submittedName>
</protein>
<keyword evidence="8" id="KW-0732">Signal</keyword>
<evidence type="ECO:0000256" key="5">
    <source>
        <dbReference type="ARBA" id="ARBA00022984"/>
    </source>
</evidence>
<dbReference type="Pfam" id="PF01471">
    <property type="entry name" value="PG_binding_1"/>
    <property type="match status" value="1"/>
</dbReference>
<evidence type="ECO:0000256" key="7">
    <source>
        <dbReference type="PROSITE-ProRule" id="PRU01373"/>
    </source>
</evidence>
<dbReference type="Proteomes" id="UP000248745">
    <property type="component" value="Unassembled WGS sequence"/>
</dbReference>
<proteinExistence type="inferred from homology"/>
<dbReference type="InterPro" id="IPR045380">
    <property type="entry name" value="LD_TPept_scaffold_dom"/>
</dbReference>
<dbReference type="UniPathway" id="UPA00219"/>
<evidence type="ECO:0000256" key="6">
    <source>
        <dbReference type="ARBA" id="ARBA00023316"/>
    </source>
</evidence>
<evidence type="ECO:0000256" key="1">
    <source>
        <dbReference type="ARBA" id="ARBA00004752"/>
    </source>
</evidence>
<feature type="active site" description="Proton donor/acceptor" evidence="7">
    <location>
        <position position="446"/>
    </location>
</feature>
<evidence type="ECO:0000256" key="3">
    <source>
        <dbReference type="ARBA" id="ARBA00022679"/>
    </source>
</evidence>
<reference evidence="10 11" key="1">
    <citation type="submission" date="2018-06" db="EMBL/GenBank/DDBJ databases">
        <title>Mucibacter soli gen. nov., sp. nov., a new member of the family Chitinophagaceae producing mucin.</title>
        <authorList>
            <person name="Kim M.-K."/>
            <person name="Park S."/>
            <person name="Kim T.-S."/>
            <person name="Joung Y."/>
            <person name="Han J.-H."/>
            <person name="Kim S.B."/>
        </authorList>
    </citation>
    <scope>NUCLEOTIDE SEQUENCE [LARGE SCALE GENOMIC DNA]</scope>
    <source>
        <strain evidence="10 11">R1-15</strain>
    </source>
</reference>
<keyword evidence="6 7" id="KW-0961">Cell wall biogenesis/degradation</keyword>
<accession>A0A2W2B426</accession>
<dbReference type="InterPro" id="IPR036366">
    <property type="entry name" value="PGBDSf"/>
</dbReference>
<keyword evidence="4 7" id="KW-0133">Cell shape</keyword>
<evidence type="ECO:0000256" key="2">
    <source>
        <dbReference type="ARBA" id="ARBA00005992"/>
    </source>
</evidence>
<dbReference type="Pfam" id="PF03734">
    <property type="entry name" value="YkuD"/>
    <property type="match status" value="1"/>
</dbReference>
<comment type="caution">
    <text evidence="10">The sequence shown here is derived from an EMBL/GenBank/DDBJ whole genome shotgun (WGS) entry which is preliminary data.</text>
</comment>
<dbReference type="InterPro" id="IPR038063">
    <property type="entry name" value="Transpep_catalytic_dom"/>
</dbReference>
<dbReference type="Pfam" id="PF20142">
    <property type="entry name" value="Scaffold"/>
    <property type="match status" value="1"/>
</dbReference>
<dbReference type="Gene3D" id="1.10.101.10">
    <property type="entry name" value="PGBD-like superfamily/PGBD"/>
    <property type="match status" value="1"/>
</dbReference>
<dbReference type="RefSeq" id="WP_110996994.1">
    <property type="nucleotide sequence ID" value="NZ_QKTW01000002.1"/>
</dbReference>
<keyword evidence="5 7" id="KW-0573">Peptidoglycan synthesis</keyword>
<evidence type="ECO:0000256" key="4">
    <source>
        <dbReference type="ARBA" id="ARBA00022960"/>
    </source>
</evidence>
<dbReference type="PROSITE" id="PS52029">
    <property type="entry name" value="LD_TPASE"/>
    <property type="match status" value="1"/>
</dbReference>
<feature type="chain" id="PRO_5016048667" evidence="8">
    <location>
        <begin position="23"/>
        <end position="545"/>
    </location>
</feature>
<dbReference type="InterPro" id="IPR005490">
    <property type="entry name" value="LD_TPept_cat_dom"/>
</dbReference>
<gene>
    <name evidence="10" type="ORF">DN068_00910</name>
</gene>
<dbReference type="OrthoDB" id="9778545at2"/>
<organism evidence="10 11">
    <name type="scientific">Taibaiella soli</name>
    <dbReference type="NCBI Taxonomy" id="1649169"/>
    <lineage>
        <taxon>Bacteria</taxon>
        <taxon>Pseudomonadati</taxon>
        <taxon>Bacteroidota</taxon>
        <taxon>Chitinophagia</taxon>
        <taxon>Chitinophagales</taxon>
        <taxon>Chitinophagaceae</taxon>
        <taxon>Taibaiella</taxon>
    </lineage>
</organism>
<dbReference type="GO" id="GO:0008360">
    <property type="term" value="P:regulation of cell shape"/>
    <property type="evidence" value="ECO:0007669"/>
    <property type="project" value="UniProtKB-UniRule"/>
</dbReference>
<keyword evidence="11" id="KW-1185">Reference proteome</keyword>
<feature type="domain" description="L,D-TPase catalytic" evidence="9">
    <location>
        <begin position="331"/>
        <end position="491"/>
    </location>
</feature>
<evidence type="ECO:0000256" key="8">
    <source>
        <dbReference type="SAM" id="SignalP"/>
    </source>
</evidence>
<comment type="similarity">
    <text evidence="2">Belongs to the YkuD family.</text>
</comment>
<dbReference type="SUPFAM" id="SSF47090">
    <property type="entry name" value="PGBD-like"/>
    <property type="match status" value="1"/>
</dbReference>
<dbReference type="PANTHER" id="PTHR41533:SF2">
    <property type="entry name" value="BLR7131 PROTEIN"/>
    <property type="match status" value="1"/>
</dbReference>
<feature type="active site" description="Nucleophile" evidence="7">
    <location>
        <position position="465"/>
    </location>
</feature>
<evidence type="ECO:0000259" key="9">
    <source>
        <dbReference type="PROSITE" id="PS52029"/>
    </source>
</evidence>
<dbReference type="PROSITE" id="PS51257">
    <property type="entry name" value="PROKAR_LIPOPROTEIN"/>
    <property type="match status" value="1"/>
</dbReference>
<dbReference type="PANTHER" id="PTHR41533">
    <property type="entry name" value="L,D-TRANSPEPTIDASE HI_1667-RELATED"/>
    <property type="match status" value="1"/>
</dbReference>
<comment type="pathway">
    <text evidence="1 7">Cell wall biogenesis; peptidoglycan biosynthesis.</text>
</comment>
<dbReference type="GO" id="GO:0016740">
    <property type="term" value="F:transferase activity"/>
    <property type="evidence" value="ECO:0007669"/>
    <property type="project" value="UniProtKB-KW"/>
</dbReference>
<sequence length="545" mass="61789">MRFQTLQFFSALLLAITFSACGQENKPVTQPKKQVAKPDMKDWNNSIPGNFAEKSTYHFDSTMLDAFLKNYPKYESYAGDMRKFYRGRGFTYAWFDKDGMIEQAGNLRNRIDHMDDEGLNSTVPYHAQLDSVIGSLDESAAGKPDLTPELMLTASYFAFAKIVWGGMDASVSKSMDWYLPRKKVSYANALDSLLKAPVGELKNSEPVYRQYEMLRTYLKRYRSLDSMKNWEPIKMDKKAYKPGDNSPVITAIRKRLYLLGDFAGDTASAVYSADMNDAVKACQHRLGLTEDGVIGNGMISELNITPQKRITQIMVNMERARWVPIPDPEQDYLVVNIPDYRLFVYQKDSLVWSCNVVVGKAMNKTVIFSGDVKYVVFSPYWNVPPSIVRKEVVPGMARNKNYIASHNMEITGRLGGLPVVRQKPGPNNSLGKVKFLFPNSYNIYLHDSPAKSLFNETTRAFSHGCIRVQEPEKLANFLLRNDSSWTPEKINAAMNAGKEQYVTLKKTVPVYIGYFTAFVDSKGKINFRKDIYSKDASLAKALMEN</sequence>
<dbReference type="SUPFAM" id="SSF141523">
    <property type="entry name" value="L,D-transpeptidase catalytic domain-like"/>
    <property type="match status" value="1"/>
</dbReference>
<dbReference type="InterPro" id="IPR036365">
    <property type="entry name" value="PGBD-like_sf"/>
</dbReference>
<dbReference type="AlphaFoldDB" id="A0A2W2B426"/>
<dbReference type="GO" id="GO:0004180">
    <property type="term" value="F:carboxypeptidase activity"/>
    <property type="evidence" value="ECO:0007669"/>
    <property type="project" value="UniProtKB-ARBA"/>
</dbReference>
<dbReference type="InterPro" id="IPR002477">
    <property type="entry name" value="Peptidoglycan-bd-like"/>
</dbReference>
<feature type="signal peptide" evidence="8">
    <location>
        <begin position="1"/>
        <end position="22"/>
    </location>
</feature>
<keyword evidence="3" id="KW-0808">Transferase</keyword>
<dbReference type="CDD" id="cd16913">
    <property type="entry name" value="YkuD_like"/>
    <property type="match status" value="1"/>
</dbReference>
<name>A0A2W2B426_9BACT</name>